<sequence>MRKIVFIMILALVTLLADAQTALKKVYDEKIDPMEQIDKALADAKVAQGKKFVMCQVGGNWCPWCLRFADFITNDSDIAKVVSDNYIYIHVNYDPRKSGGEQQAKAAKDLMKRLGNPQRFGFPVFVLLNTDGSVLHIQDSSFLEEGKGYNKEKVLRFFKAWTPLAVNGNA</sequence>
<feature type="domain" description="Thioredoxin" evidence="2">
    <location>
        <begin position="11"/>
        <end position="163"/>
    </location>
</feature>
<name>A0A7K0KHI4_9BACT</name>
<evidence type="ECO:0000313" key="3">
    <source>
        <dbReference type="EMBL" id="MST85329.1"/>
    </source>
</evidence>
<dbReference type="Pfam" id="PF03190">
    <property type="entry name" value="Thioredox_DsbH"/>
    <property type="match status" value="1"/>
</dbReference>
<accession>A0A7K0KHI4</accession>
<dbReference type="InterPro" id="IPR013766">
    <property type="entry name" value="Thioredoxin_domain"/>
</dbReference>
<reference evidence="3 4" key="1">
    <citation type="submission" date="2019-08" db="EMBL/GenBank/DDBJ databases">
        <title>In-depth cultivation of the pig gut microbiome towards novel bacterial diversity and tailored functional studies.</title>
        <authorList>
            <person name="Wylensek D."/>
            <person name="Hitch T.C.A."/>
            <person name="Clavel T."/>
        </authorList>
    </citation>
    <scope>NUCLEOTIDE SEQUENCE [LARGE SCALE GENOMIC DNA]</scope>
    <source>
        <strain evidence="3 4">LKV-178-WT-2A</strain>
    </source>
</reference>
<gene>
    <name evidence="3" type="ORF">FYJ73_11735</name>
</gene>
<dbReference type="EMBL" id="VUNG01000034">
    <property type="protein sequence ID" value="MST85329.1"/>
    <property type="molecule type" value="Genomic_DNA"/>
</dbReference>
<feature type="signal peptide" evidence="1">
    <location>
        <begin position="1"/>
        <end position="19"/>
    </location>
</feature>
<proteinExistence type="predicted"/>
<keyword evidence="4" id="KW-1185">Reference proteome</keyword>
<evidence type="ECO:0000256" key="1">
    <source>
        <dbReference type="SAM" id="SignalP"/>
    </source>
</evidence>
<evidence type="ECO:0000313" key="4">
    <source>
        <dbReference type="Proteomes" id="UP000438914"/>
    </source>
</evidence>
<dbReference type="RefSeq" id="WP_154534914.1">
    <property type="nucleotide sequence ID" value="NZ_VUNG01000034.1"/>
</dbReference>
<dbReference type="AlphaFoldDB" id="A0A7K0KHI4"/>
<organism evidence="3 4">
    <name type="scientific">Hallella mizrahii</name>
    <dbReference type="NCBI Taxonomy" id="2606637"/>
    <lineage>
        <taxon>Bacteria</taxon>
        <taxon>Pseudomonadati</taxon>
        <taxon>Bacteroidota</taxon>
        <taxon>Bacteroidia</taxon>
        <taxon>Bacteroidales</taxon>
        <taxon>Prevotellaceae</taxon>
        <taxon>Hallella</taxon>
    </lineage>
</organism>
<keyword evidence="1" id="KW-0732">Signal</keyword>
<dbReference type="InterPro" id="IPR004879">
    <property type="entry name" value="Ssp411-like_TRX"/>
</dbReference>
<evidence type="ECO:0000259" key="2">
    <source>
        <dbReference type="PROSITE" id="PS51352"/>
    </source>
</evidence>
<dbReference type="Proteomes" id="UP000438914">
    <property type="component" value="Unassembled WGS sequence"/>
</dbReference>
<dbReference type="InterPro" id="IPR036249">
    <property type="entry name" value="Thioredoxin-like_sf"/>
</dbReference>
<comment type="caution">
    <text evidence="3">The sequence shown here is derived from an EMBL/GenBank/DDBJ whole genome shotgun (WGS) entry which is preliminary data.</text>
</comment>
<dbReference type="SUPFAM" id="SSF52833">
    <property type="entry name" value="Thioredoxin-like"/>
    <property type="match status" value="1"/>
</dbReference>
<dbReference type="Gene3D" id="3.40.30.10">
    <property type="entry name" value="Glutaredoxin"/>
    <property type="match status" value="1"/>
</dbReference>
<dbReference type="PROSITE" id="PS51352">
    <property type="entry name" value="THIOREDOXIN_2"/>
    <property type="match status" value="1"/>
</dbReference>
<feature type="chain" id="PRO_5029856353" evidence="1">
    <location>
        <begin position="20"/>
        <end position="170"/>
    </location>
</feature>
<protein>
    <submittedName>
        <fullName evidence="3">Thioredoxin family protein</fullName>
    </submittedName>
</protein>